<evidence type="ECO:0000313" key="2">
    <source>
        <dbReference type="EMBL" id="USQ15539.1"/>
    </source>
</evidence>
<organism evidence="2 3">
    <name type="scientific">Legionella lytica</name>
    <dbReference type="NCBI Taxonomy" id="96232"/>
    <lineage>
        <taxon>Bacteria</taxon>
        <taxon>Pseudomonadati</taxon>
        <taxon>Pseudomonadota</taxon>
        <taxon>Gammaproteobacteria</taxon>
        <taxon>Legionellales</taxon>
        <taxon>Legionellaceae</taxon>
        <taxon>Legionella</taxon>
    </lineage>
</organism>
<evidence type="ECO:0008006" key="4">
    <source>
        <dbReference type="Google" id="ProtNLM"/>
    </source>
</evidence>
<gene>
    <name evidence="2" type="ORF">J2N86_16060</name>
</gene>
<evidence type="ECO:0000256" key="1">
    <source>
        <dbReference type="SAM" id="MobiDB-lite"/>
    </source>
</evidence>
<feature type="region of interest" description="Disordered" evidence="1">
    <location>
        <begin position="200"/>
        <end position="229"/>
    </location>
</feature>
<proteinExistence type="predicted"/>
<accession>A0ABY4YER6</accession>
<geneLocation type="plasmid" evidence="2 3">
    <name>pLlyPCM2298_2</name>
</geneLocation>
<evidence type="ECO:0000313" key="3">
    <source>
        <dbReference type="Proteomes" id="UP001057474"/>
    </source>
</evidence>
<dbReference type="Proteomes" id="UP001057474">
    <property type="component" value="Plasmid pLlyPCM2298_2"/>
</dbReference>
<sequence length="649" mass="74548">MNEIQQAIYQVLLNSSLLSYEGWLYRRDQLPEALAGYEYNYVYVRRDDSKTLYYITAEGTAEAISDASFDFDALEQDLQHLEPDSSEIPDIWALSHEQFQQLITKKNGPAPRNTPLANPVMTAEVGYTDAESLLNLKSALLHFNILFGDLAPELKQQLVTQIITTNQDKNYQDAFASMESLFRNEKTITTKIELVREEERARQLEQSTRPKNQLDIPSMEKASTDDSMPMFSRLPQPIKQRILTTLCASAHSTVALFMNDLFLEGFLDEGNTIWPYLAKVLEQSPNIERYVTAAKMLNDPNNLLFTWLKKITVDNEPVYDWPAFLDPLSTQQQIFCLRLAQHLLHQGDNVSDEQLQKAFKVKPFLQHVAYGQQDEADALLKKDHTLAQELLTARKIPFTDYSGRTFKCSAYEYAYWAKDTHMCRMLERHMDNATKQELLNRVRKIEELTGSELIQKPRGLAYRDKNGVEHRSAHFDLGPLKRALRDYLEAFDKSPKNSDEDWAALRTIWLKVGLPQREVPAHIAQEYCHPDRSFYEVCVYPRLLDAANPNNLKRTLYFFNKKTVSYNLWFTPDSYSDDAGLGSSVAIVSPDCSYQERAENPVCCAEWEDVKHNLWVIGFLDEARTKDLIQSRANLESSSSVQATPSLGR</sequence>
<keyword evidence="2" id="KW-0614">Plasmid</keyword>
<dbReference type="RefSeq" id="WP_252582775.1">
    <property type="nucleotide sequence ID" value="NZ_CP071529.1"/>
</dbReference>
<reference evidence="2" key="1">
    <citation type="submission" date="2021-03" db="EMBL/GenBank/DDBJ databases">
        <title>Legionella lytica PCM 2298.</title>
        <authorList>
            <person name="Koper P."/>
        </authorList>
    </citation>
    <scope>NUCLEOTIDE SEQUENCE</scope>
    <source>
        <strain evidence="2">PCM 2298</strain>
        <plasmid evidence="2">pLlyPCM2298_2</plasmid>
    </source>
</reference>
<name>A0ABY4YER6_9GAMM</name>
<keyword evidence="3" id="KW-1185">Reference proteome</keyword>
<protein>
    <recommendedName>
        <fullName evidence="4">SidC N-terminal domain-containing protein</fullName>
    </recommendedName>
</protein>
<dbReference type="EMBL" id="CP071529">
    <property type="protein sequence ID" value="USQ15539.1"/>
    <property type="molecule type" value="Genomic_DNA"/>
</dbReference>